<dbReference type="AlphaFoldDB" id="A0A8B6C3L2"/>
<reference evidence="2" key="1">
    <citation type="submission" date="2018-11" db="EMBL/GenBank/DDBJ databases">
        <authorList>
            <person name="Alioto T."/>
            <person name="Alioto T."/>
        </authorList>
    </citation>
    <scope>NUCLEOTIDE SEQUENCE</scope>
</reference>
<evidence type="ECO:0000313" key="3">
    <source>
        <dbReference type="Proteomes" id="UP000596742"/>
    </source>
</evidence>
<dbReference type="Proteomes" id="UP000596742">
    <property type="component" value="Unassembled WGS sequence"/>
</dbReference>
<sequence length="168" mass="18950">MFENSKLSLRQCTDIDSLKILHPFGNSDSVKVGKVTLKTSPERVDIPDTDSTETEEQDEEDTEAVNSIGFACPEPGCQRELRKQRTENGTKMFSPAEWLSVSQIKSLFAGFASKQHSRRDIPHALHVVAPDQVDVNDVELRNVLSEIEKLGDTREHVTLNRQNFVNRT</sequence>
<organism evidence="2 3">
    <name type="scientific">Mytilus galloprovincialis</name>
    <name type="common">Mediterranean mussel</name>
    <dbReference type="NCBI Taxonomy" id="29158"/>
    <lineage>
        <taxon>Eukaryota</taxon>
        <taxon>Metazoa</taxon>
        <taxon>Spiralia</taxon>
        <taxon>Lophotrochozoa</taxon>
        <taxon>Mollusca</taxon>
        <taxon>Bivalvia</taxon>
        <taxon>Autobranchia</taxon>
        <taxon>Pteriomorphia</taxon>
        <taxon>Mytilida</taxon>
        <taxon>Mytiloidea</taxon>
        <taxon>Mytilidae</taxon>
        <taxon>Mytilinae</taxon>
        <taxon>Mytilus</taxon>
    </lineage>
</organism>
<protein>
    <submittedName>
        <fullName evidence="2">Uncharacterized protein</fullName>
    </submittedName>
</protein>
<feature type="compositionally biased region" description="Acidic residues" evidence="1">
    <location>
        <begin position="47"/>
        <end position="63"/>
    </location>
</feature>
<evidence type="ECO:0000313" key="2">
    <source>
        <dbReference type="EMBL" id="VDH99002.1"/>
    </source>
</evidence>
<evidence type="ECO:0000256" key="1">
    <source>
        <dbReference type="SAM" id="MobiDB-lite"/>
    </source>
</evidence>
<comment type="caution">
    <text evidence="2">The sequence shown here is derived from an EMBL/GenBank/DDBJ whole genome shotgun (WGS) entry which is preliminary data.</text>
</comment>
<accession>A0A8B6C3L2</accession>
<keyword evidence="3" id="KW-1185">Reference proteome</keyword>
<proteinExistence type="predicted"/>
<feature type="region of interest" description="Disordered" evidence="1">
    <location>
        <begin position="40"/>
        <end position="64"/>
    </location>
</feature>
<name>A0A8B6C3L2_MYTGA</name>
<gene>
    <name evidence="2" type="ORF">MGAL_10B027754</name>
</gene>
<dbReference type="EMBL" id="UYJE01001079">
    <property type="protein sequence ID" value="VDH99002.1"/>
    <property type="molecule type" value="Genomic_DNA"/>
</dbReference>